<dbReference type="Proteomes" id="UP000004191">
    <property type="component" value="Unassembled WGS sequence"/>
</dbReference>
<dbReference type="HOGENOM" id="CLU_082738_0_0_9"/>
<dbReference type="InterPro" id="IPR013022">
    <property type="entry name" value="Xyl_isomerase-like_TIM-brl"/>
</dbReference>
<dbReference type="InterPro" id="IPR036237">
    <property type="entry name" value="Xyl_isomerase-like_sf"/>
</dbReference>
<dbReference type="PATRIC" id="fig|883114.3.peg.1870"/>
<dbReference type="PANTHER" id="PTHR43489">
    <property type="entry name" value="ISOMERASE"/>
    <property type="match status" value="1"/>
</dbReference>
<dbReference type="PANTHER" id="PTHR43489:SF1">
    <property type="entry name" value="L-RIBULOSE-5-PHOSPHATE 3-EPIMERASE SGBU-RELATED"/>
    <property type="match status" value="1"/>
</dbReference>
<organism evidence="4 5">
    <name type="scientific">Helcococcus kunzii ATCC 51366</name>
    <dbReference type="NCBI Taxonomy" id="883114"/>
    <lineage>
        <taxon>Bacteria</taxon>
        <taxon>Bacillati</taxon>
        <taxon>Bacillota</taxon>
        <taxon>Tissierellia</taxon>
        <taxon>Tissierellales</taxon>
        <taxon>Peptoniphilaceae</taxon>
        <taxon>Helcococcus</taxon>
    </lineage>
</organism>
<dbReference type="InterPro" id="IPR050417">
    <property type="entry name" value="Sugar_Epim/Isomerase"/>
</dbReference>
<accession>H3NRB6</accession>
<evidence type="ECO:0000313" key="4">
    <source>
        <dbReference type="EMBL" id="EHR31634.1"/>
    </source>
</evidence>
<dbReference type="EMBL" id="AGEI01000039">
    <property type="protein sequence ID" value="EHR31634.1"/>
    <property type="molecule type" value="Genomic_DNA"/>
</dbReference>
<dbReference type="Gene3D" id="3.20.20.150">
    <property type="entry name" value="Divalent-metal-dependent TIM barrel enzymes"/>
    <property type="match status" value="1"/>
</dbReference>
<gene>
    <name evidence="4" type="ORF">HMPREF9709_01877</name>
</gene>
<dbReference type="Pfam" id="PF01261">
    <property type="entry name" value="AP_endonuc_2"/>
    <property type="match status" value="1"/>
</dbReference>
<evidence type="ECO:0000313" key="5">
    <source>
        <dbReference type="Proteomes" id="UP000004191"/>
    </source>
</evidence>
<dbReference type="GeneID" id="96999780"/>
<dbReference type="STRING" id="883114.HMPREF9709_01877"/>
<dbReference type="SUPFAM" id="SSF51658">
    <property type="entry name" value="Xylose isomerase-like"/>
    <property type="match status" value="1"/>
</dbReference>
<dbReference type="NCBIfam" id="NF009689">
    <property type="entry name" value="PRK13210.1"/>
    <property type="match status" value="1"/>
</dbReference>
<evidence type="ECO:0000256" key="1">
    <source>
        <dbReference type="ARBA" id="ARBA00023235"/>
    </source>
</evidence>
<dbReference type="GO" id="GO:0019852">
    <property type="term" value="P:L-ascorbic acid metabolic process"/>
    <property type="evidence" value="ECO:0007669"/>
    <property type="project" value="TreeGrafter"/>
</dbReference>
<dbReference type="InterPro" id="IPR004560">
    <property type="entry name" value="L-Ru-5P_3-Epase"/>
</dbReference>
<dbReference type="NCBIfam" id="TIGR00542">
    <property type="entry name" value="hxl6Piso_put"/>
    <property type="match status" value="1"/>
</dbReference>
<reference evidence="4 5" key="1">
    <citation type="submission" date="2012-01" db="EMBL/GenBank/DDBJ databases">
        <title>The Genome Sequence of Helcococcus kunzii ATCC 51366.</title>
        <authorList>
            <consortium name="The Broad Institute Genome Sequencing Platform"/>
            <person name="Earl A."/>
            <person name="Ward D."/>
            <person name="Feldgarden M."/>
            <person name="Gevers D."/>
            <person name="Huys G."/>
            <person name="Young S.K."/>
            <person name="Zeng Q."/>
            <person name="Gargeya S."/>
            <person name="Fitzgerald M."/>
            <person name="Haas B."/>
            <person name="Abouelleil A."/>
            <person name="Alvarado L."/>
            <person name="Arachchi H.M."/>
            <person name="Berlin A."/>
            <person name="Chapman S.B."/>
            <person name="Gearin G."/>
            <person name="Goldberg J."/>
            <person name="Griggs A."/>
            <person name="Gujja S."/>
            <person name="Hansen M."/>
            <person name="Heiman D."/>
            <person name="Howarth C."/>
            <person name="Larimer J."/>
            <person name="Lui A."/>
            <person name="MacDonald P.J.P."/>
            <person name="McCowen C."/>
            <person name="Montmayeur A."/>
            <person name="Murphy C."/>
            <person name="Neiman D."/>
            <person name="Pearson M."/>
            <person name="Priest M."/>
            <person name="Roberts A."/>
            <person name="Saif S."/>
            <person name="Shea T."/>
            <person name="Sisk P."/>
            <person name="Stolte C."/>
            <person name="Sykes S."/>
            <person name="Wortman J."/>
            <person name="Nusbaum C."/>
            <person name="Birren B."/>
        </authorList>
    </citation>
    <scope>NUCLEOTIDE SEQUENCE [LARGE SCALE GENOMIC DNA]</scope>
    <source>
        <strain evidence="4 5">ATCC 51366</strain>
    </source>
</reference>
<protein>
    <recommendedName>
        <fullName evidence="2">L-ribulose-5-phosphate 3-epimerase</fullName>
    </recommendedName>
</protein>
<evidence type="ECO:0000256" key="2">
    <source>
        <dbReference type="NCBIfam" id="TIGR00542"/>
    </source>
</evidence>
<dbReference type="eggNOG" id="COG3623">
    <property type="taxonomic scope" value="Bacteria"/>
</dbReference>
<keyword evidence="1 4" id="KW-0413">Isomerase</keyword>
<sequence>MKYSLGIYEKAIPDELSFLEKLKIAKESGYDFLEISIDESDVRLNRLDWTKEERLSLIKDMYQVGLPIRSMCLSGHRKYPLGSKDEKIRNKSLEIAKKAIDLADDLGIRIIQLAGYDVYYDKGDVETKKLFEEGLKTVVEMASKKGIILGFETMETEFMDTVKKSMEYVKKIDSPYLGVYPDCGNLNNAAIKYKHSILDDIKSGNGKIFAMHLKETEPGKYRNMHFGEGLVNFEEIIKLAKETKINRFVTEFWHLGQEDYESIIKSQCLFARNLLDKVYL</sequence>
<dbReference type="NCBIfam" id="NF009688">
    <property type="entry name" value="PRK13209.1"/>
    <property type="match status" value="1"/>
</dbReference>
<feature type="domain" description="Xylose isomerase-like TIM barrel" evidence="3">
    <location>
        <begin position="23"/>
        <end position="255"/>
    </location>
</feature>
<dbReference type="RefSeq" id="WP_005399389.1">
    <property type="nucleotide sequence ID" value="NZ_JH601089.1"/>
</dbReference>
<dbReference type="GO" id="GO:0016861">
    <property type="term" value="F:intramolecular oxidoreductase activity, interconverting aldoses and ketoses"/>
    <property type="evidence" value="ECO:0007669"/>
    <property type="project" value="InterPro"/>
</dbReference>
<dbReference type="GO" id="GO:0034015">
    <property type="term" value="F:L-ribulose-5-phosphate 3-epimerase activity"/>
    <property type="evidence" value="ECO:0007669"/>
    <property type="project" value="TreeGrafter"/>
</dbReference>
<dbReference type="AlphaFoldDB" id="H3NRB6"/>
<proteinExistence type="predicted"/>
<comment type="caution">
    <text evidence="4">The sequence shown here is derived from an EMBL/GenBank/DDBJ whole genome shotgun (WGS) entry which is preliminary data.</text>
</comment>
<keyword evidence="5" id="KW-1185">Reference proteome</keyword>
<evidence type="ECO:0000259" key="3">
    <source>
        <dbReference type="Pfam" id="PF01261"/>
    </source>
</evidence>
<dbReference type="OrthoDB" id="3185623at2"/>
<name>H3NRB6_9FIRM</name>